<dbReference type="GO" id="GO:0007191">
    <property type="term" value="P:adenylate cyclase-activating dopamine receptor signaling pathway"/>
    <property type="evidence" value="ECO:0007669"/>
    <property type="project" value="TreeGrafter"/>
</dbReference>
<dbReference type="GO" id="GO:0001664">
    <property type="term" value="F:G protein-coupled receptor binding"/>
    <property type="evidence" value="ECO:0007669"/>
    <property type="project" value="TreeGrafter"/>
</dbReference>
<feature type="binding site" evidence="8">
    <location>
        <begin position="170"/>
        <end position="173"/>
    </location>
    <ligand>
        <name>GTP</name>
        <dbReference type="ChEBI" id="CHEBI:37565"/>
    </ligand>
</feature>
<keyword evidence="7 9" id="KW-0807">Transducer</keyword>
<keyword evidence="10" id="KW-1185">Reference proteome</keyword>
<dbReference type="PANTHER" id="PTHR10218">
    <property type="entry name" value="GTP-BINDING PROTEIN ALPHA SUBUNIT"/>
    <property type="match status" value="1"/>
</dbReference>
<keyword evidence="4 8" id="KW-0547">Nucleotide-binding</keyword>
<evidence type="ECO:0000313" key="10">
    <source>
        <dbReference type="Proteomes" id="UP000808372"/>
    </source>
</evidence>
<keyword evidence="3 9" id="KW-0479">Metal-binding</keyword>
<dbReference type="Pfam" id="PF00503">
    <property type="entry name" value="G-alpha"/>
    <property type="match status" value="1"/>
</dbReference>
<dbReference type="PRINTS" id="PR00443">
    <property type="entry name" value="GPROTEINAS"/>
</dbReference>
<dbReference type="GO" id="GO:0046872">
    <property type="term" value="F:metal ion binding"/>
    <property type="evidence" value="ECO:0007669"/>
    <property type="project" value="UniProtKB-UniRule"/>
</dbReference>
<comment type="subcellular location">
    <subcellularLocation>
        <location evidence="9">Cell membrane</location>
    </subcellularLocation>
</comment>
<evidence type="ECO:0000256" key="8">
    <source>
        <dbReference type="PIRSR" id="PIRSR601019-1"/>
    </source>
</evidence>
<dbReference type="GO" id="GO:0005525">
    <property type="term" value="F:GTP binding"/>
    <property type="evidence" value="ECO:0007669"/>
    <property type="project" value="UniProtKB-UniRule"/>
</dbReference>
<evidence type="ECO:0000256" key="2">
    <source>
        <dbReference type="ARBA" id="ARBA00011356"/>
    </source>
</evidence>
<name>A0A8U1ETJ9_SALNM</name>
<keyword evidence="9" id="KW-1003">Cell membrane</keyword>
<keyword evidence="9" id="KW-0472">Membrane</keyword>
<dbReference type="GO" id="GO:0005737">
    <property type="term" value="C:cytoplasm"/>
    <property type="evidence" value="ECO:0007669"/>
    <property type="project" value="TreeGrafter"/>
</dbReference>
<dbReference type="InterPro" id="IPR027417">
    <property type="entry name" value="P-loop_NTPase"/>
</dbReference>
<comment type="subunit">
    <text evidence="2 9">G proteins are composed of 3 units; alpha, beta and gamma. The alpha chain contains the guanine nucleotide binding site.</text>
</comment>
<dbReference type="PANTHER" id="PTHR10218:SF212">
    <property type="entry name" value="G PROTEIN ALPHA S SUBUNIT"/>
    <property type="match status" value="1"/>
</dbReference>
<evidence type="ECO:0000256" key="1">
    <source>
        <dbReference type="ARBA" id="ARBA00007172"/>
    </source>
</evidence>
<dbReference type="PROSITE" id="PS51882">
    <property type="entry name" value="G_ALPHA"/>
    <property type="match status" value="1"/>
</dbReference>
<sequence>MACFGIGNKTKGKCGEEEEKARREANKRIEKQLKKDKQQYYKSHRLLLLGDCDSGKSTIFNQMRLLDTELTEEEKLMQYMQHKKASGIFETYFRVGEYVFYLFNGRGGWGSTRRVFRDQSAYILVVDSSSYDMVCQGDNQTNQLQEALNSLERLWNRMRKMDRPLFLFLNKQDLLAEKVLAGKSKIEDYFPEFAHYTSHEHTTPVQGEDPSVTRAKYFIRDKFLKITASGDVDMHKCFPFFTCAIDLENIQRTFRDCGDKLNFCSS</sequence>
<dbReference type="RefSeq" id="XP_038857371.1">
    <property type="nucleotide sequence ID" value="XM_039001443.1"/>
</dbReference>
<dbReference type="Gene3D" id="3.40.50.300">
    <property type="entry name" value="P-loop containing nucleotide triphosphate hydrolases"/>
    <property type="match status" value="1"/>
</dbReference>
<dbReference type="OrthoDB" id="5817230at2759"/>
<evidence type="ECO:0000256" key="4">
    <source>
        <dbReference type="ARBA" id="ARBA00022741"/>
    </source>
</evidence>
<evidence type="ECO:0000313" key="11">
    <source>
        <dbReference type="RefSeq" id="XP_038857371.1"/>
    </source>
</evidence>
<evidence type="ECO:0000256" key="3">
    <source>
        <dbReference type="ARBA" id="ARBA00022723"/>
    </source>
</evidence>
<evidence type="ECO:0000256" key="5">
    <source>
        <dbReference type="ARBA" id="ARBA00022842"/>
    </source>
</evidence>
<feature type="binding site" evidence="8">
    <location>
        <position position="244"/>
    </location>
    <ligand>
        <name>GTP</name>
        <dbReference type="ChEBI" id="CHEBI:37565"/>
    </ligand>
</feature>
<evidence type="ECO:0000256" key="6">
    <source>
        <dbReference type="ARBA" id="ARBA00023134"/>
    </source>
</evidence>
<keyword evidence="6 8" id="KW-0342">GTP-binding</keyword>
<dbReference type="FunFam" id="3.40.50.300:FF:006178">
    <property type="entry name" value="Guanine nucleotide-binding protein G(s) subunit alpha isoforms short"/>
    <property type="match status" value="1"/>
</dbReference>
<comment type="similarity">
    <text evidence="1 9">Belongs to the G-alpha family. G(s) subfamily.</text>
</comment>
<organism evidence="10 11">
    <name type="scientific">Salvelinus namaycush</name>
    <name type="common">Lake trout</name>
    <name type="synonym">Salmo namaycush</name>
    <dbReference type="NCBI Taxonomy" id="8040"/>
    <lineage>
        <taxon>Eukaryota</taxon>
        <taxon>Metazoa</taxon>
        <taxon>Chordata</taxon>
        <taxon>Craniata</taxon>
        <taxon>Vertebrata</taxon>
        <taxon>Euteleostomi</taxon>
        <taxon>Actinopterygii</taxon>
        <taxon>Neopterygii</taxon>
        <taxon>Teleostei</taxon>
        <taxon>Protacanthopterygii</taxon>
        <taxon>Salmoniformes</taxon>
        <taxon>Salmonidae</taxon>
        <taxon>Salmoninae</taxon>
        <taxon>Salvelinus</taxon>
    </lineage>
</organism>
<dbReference type="AlphaFoldDB" id="A0A8U1ETJ9"/>
<dbReference type="GO" id="GO:0005834">
    <property type="term" value="C:heterotrimeric G-protein complex"/>
    <property type="evidence" value="ECO:0007669"/>
    <property type="project" value="UniProtKB-UniRule"/>
</dbReference>
<reference evidence="11" key="1">
    <citation type="submission" date="2025-08" db="UniProtKB">
        <authorList>
            <consortium name="RefSeq"/>
        </authorList>
    </citation>
    <scope>IDENTIFICATION</scope>
    <source>
        <tissue evidence="11">White muscle</tissue>
    </source>
</reference>
<accession>A0A8U1ETJ9</accession>
<dbReference type="GO" id="GO:0003924">
    <property type="term" value="F:GTPase activity"/>
    <property type="evidence" value="ECO:0007669"/>
    <property type="project" value="UniProtKB-UniRule"/>
</dbReference>
<protein>
    <recommendedName>
        <fullName evidence="9">Guanine nucleotide-binding protein G(s) subunit alpha</fullName>
    </recommendedName>
    <alternativeName>
        <fullName evidence="9">Adenylate cyclase-stimulating G alpha protein</fullName>
    </alternativeName>
</protein>
<dbReference type="SMART" id="SM00275">
    <property type="entry name" value="G_alpha"/>
    <property type="match status" value="1"/>
</dbReference>
<evidence type="ECO:0000256" key="7">
    <source>
        <dbReference type="ARBA" id="ARBA00023224"/>
    </source>
</evidence>
<dbReference type="Proteomes" id="UP000808372">
    <property type="component" value="Chromosome 9"/>
</dbReference>
<evidence type="ECO:0000256" key="9">
    <source>
        <dbReference type="RuleBase" id="RU369121"/>
    </source>
</evidence>
<dbReference type="GO" id="GO:0031683">
    <property type="term" value="F:G-protein beta/gamma-subunit complex binding"/>
    <property type="evidence" value="ECO:0007669"/>
    <property type="project" value="UniProtKB-UniRule"/>
</dbReference>
<dbReference type="SUPFAM" id="SSF52540">
    <property type="entry name" value="P-loop containing nucleoside triphosphate hydrolases"/>
    <property type="match status" value="1"/>
</dbReference>
<gene>
    <name evidence="11" type="primary">LOC120054069</name>
</gene>
<dbReference type="GeneID" id="120054069"/>
<dbReference type="KEGG" id="snh:120054069"/>
<comment type="function">
    <text evidence="9">Guanine nucleotide-binding proteins (G proteins) function as transducers in numerous signaling pathways controlled by G protein-coupled receptors (GPCRs).</text>
</comment>
<keyword evidence="5 9" id="KW-0460">Magnesium</keyword>
<proteinExistence type="inferred from homology"/>
<dbReference type="InterPro" id="IPR000367">
    <property type="entry name" value="Gprotein_alpha_S"/>
</dbReference>
<dbReference type="InterPro" id="IPR001019">
    <property type="entry name" value="Gprotein_alpha_su"/>
</dbReference>